<dbReference type="GO" id="GO:0006508">
    <property type="term" value="P:proteolysis"/>
    <property type="evidence" value="ECO:0007669"/>
    <property type="project" value="UniProtKB-KW"/>
</dbReference>
<dbReference type="SUPFAM" id="SSF144091">
    <property type="entry name" value="Rhomboid-like"/>
    <property type="match status" value="1"/>
</dbReference>
<dbReference type="GeneID" id="114334179"/>
<dbReference type="PANTHER" id="PTHR45840">
    <property type="entry name" value="RHOMBOID-RELATED PROTEIN"/>
    <property type="match status" value="1"/>
</dbReference>
<keyword evidence="8" id="KW-0720">Serine protease</keyword>
<comment type="catalytic activity">
    <reaction evidence="1">
        <text>Cleaves type-1 transmembrane domains using a catalytic dyad composed of serine and histidine that are contributed by different transmembrane domains.</text>
        <dbReference type="EC" id="3.4.21.105"/>
    </reaction>
</comment>
<keyword evidence="6 11" id="KW-0812">Transmembrane</keyword>
<dbReference type="InterPro" id="IPR051739">
    <property type="entry name" value="Rhomboid_IM_Serine_Proteases"/>
</dbReference>
<dbReference type="SUPFAM" id="SSF47473">
    <property type="entry name" value="EF-hand"/>
    <property type="match status" value="1"/>
</dbReference>
<evidence type="ECO:0000256" key="3">
    <source>
        <dbReference type="ARBA" id="ARBA00009045"/>
    </source>
</evidence>
<dbReference type="EnsemblMetazoa" id="XM_050648374.1">
    <property type="protein sequence ID" value="XP_050504331.1"/>
    <property type="gene ID" value="LOC114334179"/>
</dbReference>
<evidence type="ECO:0000256" key="5">
    <source>
        <dbReference type="ARBA" id="ARBA00022670"/>
    </source>
</evidence>
<dbReference type="InterPro" id="IPR011992">
    <property type="entry name" value="EF-hand-dom_pair"/>
</dbReference>
<evidence type="ECO:0000313" key="13">
    <source>
        <dbReference type="EnsemblMetazoa" id="XP_050504331.1"/>
    </source>
</evidence>
<dbReference type="EC" id="3.4.21.105" evidence="4"/>
<keyword evidence="7" id="KW-0378">Hydrolase</keyword>
<dbReference type="FunFam" id="1.20.1540.10:FF:000007">
    <property type="entry name" value="Rhomboid like 2"/>
    <property type="match status" value="1"/>
</dbReference>
<proteinExistence type="inferred from homology"/>
<reference evidence="13" key="2">
    <citation type="submission" date="2025-05" db="UniProtKB">
        <authorList>
            <consortium name="EnsemblMetazoa"/>
        </authorList>
    </citation>
    <scope>IDENTIFICATION</scope>
</reference>
<dbReference type="InterPro" id="IPR022764">
    <property type="entry name" value="Peptidase_S54_rhomboid_dom"/>
</dbReference>
<evidence type="ECO:0000256" key="8">
    <source>
        <dbReference type="ARBA" id="ARBA00022825"/>
    </source>
</evidence>
<dbReference type="Gene3D" id="1.10.238.10">
    <property type="entry name" value="EF-hand"/>
    <property type="match status" value="1"/>
</dbReference>
<evidence type="ECO:0000256" key="7">
    <source>
        <dbReference type="ARBA" id="ARBA00022801"/>
    </source>
</evidence>
<dbReference type="PANTHER" id="PTHR45840:SF2">
    <property type="entry name" value="PROTEIN RHOMBOID-RELATED"/>
    <property type="match status" value="1"/>
</dbReference>
<feature type="transmembrane region" description="Helical" evidence="11">
    <location>
        <begin position="296"/>
        <end position="313"/>
    </location>
</feature>
<dbReference type="CTD" id="38169"/>
<evidence type="ECO:0000256" key="4">
    <source>
        <dbReference type="ARBA" id="ARBA00013039"/>
    </source>
</evidence>
<feature type="transmembrane region" description="Helical" evidence="11">
    <location>
        <begin position="259"/>
        <end position="284"/>
    </location>
</feature>
<feature type="domain" description="EF-hand" evidence="12">
    <location>
        <begin position="77"/>
        <end position="112"/>
    </location>
</feature>
<keyword evidence="9 11" id="KW-1133">Transmembrane helix</keyword>
<evidence type="ECO:0000256" key="9">
    <source>
        <dbReference type="ARBA" id="ARBA00022989"/>
    </source>
</evidence>
<evidence type="ECO:0000259" key="12">
    <source>
        <dbReference type="PROSITE" id="PS50222"/>
    </source>
</evidence>
<dbReference type="InterPro" id="IPR002048">
    <property type="entry name" value="EF_hand_dom"/>
</dbReference>
<reference evidence="15" key="1">
    <citation type="submission" date="2025-04" db="UniProtKB">
        <authorList>
            <consortium name="RefSeq"/>
        </authorList>
    </citation>
    <scope>IDENTIFICATION</scope>
    <source>
        <tissue evidence="15">Whole insect</tissue>
    </source>
</reference>
<dbReference type="GO" id="GO:0004252">
    <property type="term" value="F:serine-type endopeptidase activity"/>
    <property type="evidence" value="ECO:0007669"/>
    <property type="project" value="InterPro"/>
</dbReference>
<organism evidence="15">
    <name type="scientific">Diabrotica virgifera virgifera</name>
    <name type="common">western corn rootworm</name>
    <dbReference type="NCBI Taxonomy" id="50390"/>
    <lineage>
        <taxon>Eukaryota</taxon>
        <taxon>Metazoa</taxon>
        <taxon>Ecdysozoa</taxon>
        <taxon>Arthropoda</taxon>
        <taxon>Hexapoda</taxon>
        <taxon>Insecta</taxon>
        <taxon>Pterygota</taxon>
        <taxon>Neoptera</taxon>
        <taxon>Endopterygota</taxon>
        <taxon>Coleoptera</taxon>
        <taxon>Polyphaga</taxon>
        <taxon>Cucujiformia</taxon>
        <taxon>Chrysomeloidea</taxon>
        <taxon>Chrysomelidae</taxon>
        <taxon>Galerucinae</taxon>
        <taxon>Diabroticina</taxon>
        <taxon>Diabroticites</taxon>
        <taxon>Diabrotica</taxon>
    </lineage>
</organism>
<evidence type="ECO:0000256" key="10">
    <source>
        <dbReference type="ARBA" id="ARBA00023136"/>
    </source>
</evidence>
<evidence type="ECO:0000256" key="6">
    <source>
        <dbReference type="ARBA" id="ARBA00022692"/>
    </source>
</evidence>
<evidence type="ECO:0000256" key="1">
    <source>
        <dbReference type="ARBA" id="ARBA00000156"/>
    </source>
</evidence>
<dbReference type="Pfam" id="PF01694">
    <property type="entry name" value="Rhomboid"/>
    <property type="match status" value="1"/>
</dbReference>
<dbReference type="KEGG" id="dvv:114334179"/>
<evidence type="ECO:0000256" key="11">
    <source>
        <dbReference type="SAM" id="Phobius"/>
    </source>
</evidence>
<accession>A0A6P7G4V5</accession>
<dbReference type="GO" id="GO:0016020">
    <property type="term" value="C:membrane"/>
    <property type="evidence" value="ECO:0007669"/>
    <property type="project" value="UniProtKB-SubCell"/>
</dbReference>
<evidence type="ECO:0000313" key="14">
    <source>
        <dbReference type="Proteomes" id="UP001652700"/>
    </source>
</evidence>
<dbReference type="FunCoup" id="A0A6P7G4V5">
    <property type="interactions" value="351"/>
</dbReference>
<dbReference type="InterPro" id="IPR035952">
    <property type="entry name" value="Rhomboid-like_sf"/>
</dbReference>
<evidence type="ECO:0000256" key="2">
    <source>
        <dbReference type="ARBA" id="ARBA00004141"/>
    </source>
</evidence>
<feature type="transmembrane region" description="Helical" evidence="11">
    <location>
        <begin position="379"/>
        <end position="397"/>
    </location>
</feature>
<dbReference type="OrthoDB" id="418595at2759"/>
<comment type="subcellular location">
    <subcellularLocation>
        <location evidence="2">Membrane</location>
        <topology evidence="2">Multi-pass membrane protein</topology>
    </subcellularLocation>
</comment>
<sequence length="456" mass="51321">MLSHSAWPHRLSPYTLQRITATLVHAQSEESGIEPGQIATITGSFASLPGNPELDQYDTDHTDLGSEVDEEENRKGLLRDQWRQFFDKYDPEGFGEIPWSDFLNAMSHTEFCQRVNAGKRQILLEKFRTSSTHAITFQEFVNVMTGKRSRSFKCAVHHRDREVSSENDFHLLLVEPPLFRRMVTIVANEFLTDDRDRKYYADHYTCCPPPIFILTVTLAELGFYLYYYITTGELNPSGPVLVDSIFIYRPDKRIEIWRFLLYMLLHAGWLHLSFNLVVQLLVGLPLEMVHGSGRVALIYMSGVAAGSLGTSVFDNDVYLVGASGGVYALLAAHLANVLLNYNNMQCGILRLFGIFAIASCDVGYAIYSRYDAVGLPVSYVAHLTGALAGLTIGLLVLKNFEQKLHEQLLWWVALGVYAACTIFAVLFNVMNRTEDGGENLGDGVNSHYVMFSRWGV</sequence>
<name>A0A6P7G4V5_DIAVI</name>
<protein>
    <recommendedName>
        <fullName evidence="4">rhomboid protease</fullName>
        <ecNumber evidence="4">3.4.21.105</ecNumber>
    </recommendedName>
</protein>
<dbReference type="RefSeq" id="XP_050504331.1">
    <property type="nucleotide sequence ID" value="XM_050648374.1"/>
</dbReference>
<dbReference type="InParanoid" id="A0A6P7G4V5"/>
<dbReference type="PROSITE" id="PS50222">
    <property type="entry name" value="EF_HAND_2"/>
    <property type="match status" value="1"/>
</dbReference>
<feature type="transmembrane region" description="Helical" evidence="11">
    <location>
        <begin position="348"/>
        <end position="367"/>
    </location>
</feature>
<gene>
    <name evidence="15" type="primary">LOC114334179</name>
</gene>
<dbReference type="RefSeq" id="XP_028140013.1">
    <property type="nucleotide sequence ID" value="XM_028284212.1"/>
</dbReference>
<keyword evidence="10 11" id="KW-0472">Membrane</keyword>
<dbReference type="Proteomes" id="UP001652700">
    <property type="component" value="Unplaced"/>
</dbReference>
<dbReference type="Gene3D" id="1.20.1540.10">
    <property type="entry name" value="Rhomboid-like"/>
    <property type="match status" value="1"/>
</dbReference>
<comment type="similarity">
    <text evidence="3">Belongs to the peptidase S54 family.</text>
</comment>
<feature type="transmembrane region" description="Helical" evidence="11">
    <location>
        <begin position="319"/>
        <end position="341"/>
    </location>
</feature>
<evidence type="ECO:0000313" key="15">
    <source>
        <dbReference type="RefSeq" id="XP_028140013.1"/>
    </source>
</evidence>
<dbReference type="AlphaFoldDB" id="A0A6P7G4V5"/>
<keyword evidence="5" id="KW-0645">Protease</keyword>
<dbReference type="GO" id="GO:0005509">
    <property type="term" value="F:calcium ion binding"/>
    <property type="evidence" value="ECO:0007669"/>
    <property type="project" value="InterPro"/>
</dbReference>
<keyword evidence="14" id="KW-1185">Reference proteome</keyword>
<feature type="transmembrane region" description="Helical" evidence="11">
    <location>
        <begin position="211"/>
        <end position="229"/>
    </location>
</feature>
<feature type="transmembrane region" description="Helical" evidence="11">
    <location>
        <begin position="409"/>
        <end position="430"/>
    </location>
</feature>